<evidence type="ECO:0000259" key="4">
    <source>
        <dbReference type="PROSITE" id="PS51077"/>
    </source>
</evidence>
<dbReference type="AlphaFoldDB" id="A0A7K0DEQ7"/>
<dbReference type="Gene3D" id="1.10.10.10">
    <property type="entry name" value="Winged helix-like DNA-binding domain superfamily/Winged helix DNA-binding domain"/>
    <property type="match status" value="1"/>
</dbReference>
<evidence type="ECO:0000313" key="6">
    <source>
        <dbReference type="EMBL" id="MQY24276.1"/>
    </source>
</evidence>
<evidence type="ECO:0000256" key="3">
    <source>
        <dbReference type="ARBA" id="ARBA00023163"/>
    </source>
</evidence>
<dbReference type="PROSITE" id="PS51078">
    <property type="entry name" value="ICLR_ED"/>
    <property type="match status" value="1"/>
</dbReference>
<evidence type="ECO:0000256" key="2">
    <source>
        <dbReference type="ARBA" id="ARBA00023125"/>
    </source>
</evidence>
<dbReference type="InterPro" id="IPR005471">
    <property type="entry name" value="Tscrpt_reg_IclR_N"/>
</dbReference>
<dbReference type="InterPro" id="IPR036390">
    <property type="entry name" value="WH_DNA-bd_sf"/>
</dbReference>
<evidence type="ECO:0000313" key="7">
    <source>
        <dbReference type="Proteomes" id="UP000438448"/>
    </source>
</evidence>
<dbReference type="InterPro" id="IPR029016">
    <property type="entry name" value="GAF-like_dom_sf"/>
</dbReference>
<feature type="domain" description="IclR-ED" evidence="5">
    <location>
        <begin position="70"/>
        <end position="255"/>
    </location>
</feature>
<dbReference type="Proteomes" id="UP000438448">
    <property type="component" value="Unassembled WGS sequence"/>
</dbReference>
<comment type="caution">
    <text evidence="6">The sequence shown here is derived from an EMBL/GenBank/DDBJ whole genome shotgun (WGS) entry which is preliminary data.</text>
</comment>
<evidence type="ECO:0000259" key="5">
    <source>
        <dbReference type="PROSITE" id="PS51078"/>
    </source>
</evidence>
<dbReference type="GO" id="GO:0003700">
    <property type="term" value="F:DNA-binding transcription factor activity"/>
    <property type="evidence" value="ECO:0007669"/>
    <property type="project" value="TreeGrafter"/>
</dbReference>
<keyword evidence="7" id="KW-1185">Reference proteome</keyword>
<dbReference type="SUPFAM" id="SSF55781">
    <property type="entry name" value="GAF domain-like"/>
    <property type="match status" value="1"/>
</dbReference>
<keyword evidence="2" id="KW-0238">DNA-binding</keyword>
<keyword evidence="1" id="KW-0805">Transcription regulation</keyword>
<keyword evidence="3" id="KW-0804">Transcription</keyword>
<dbReference type="PROSITE" id="PS51077">
    <property type="entry name" value="HTH_ICLR"/>
    <property type="match status" value="1"/>
</dbReference>
<dbReference type="PANTHER" id="PTHR30136:SF24">
    <property type="entry name" value="HTH-TYPE TRANSCRIPTIONAL REPRESSOR ALLR"/>
    <property type="match status" value="1"/>
</dbReference>
<protein>
    <submittedName>
        <fullName evidence="6">Transcriptional regulator KdgR</fullName>
    </submittedName>
</protein>
<dbReference type="GO" id="GO:0003677">
    <property type="term" value="F:DNA binding"/>
    <property type="evidence" value="ECO:0007669"/>
    <property type="project" value="UniProtKB-KW"/>
</dbReference>
<gene>
    <name evidence="6" type="primary">kdgR_5</name>
    <name evidence="6" type="ORF">NRB20_74110</name>
</gene>
<dbReference type="EMBL" id="WEGK01000030">
    <property type="protein sequence ID" value="MQY24276.1"/>
    <property type="molecule type" value="Genomic_DNA"/>
</dbReference>
<dbReference type="SUPFAM" id="SSF46785">
    <property type="entry name" value="Winged helix' DNA-binding domain"/>
    <property type="match status" value="1"/>
</dbReference>
<sequence length="255" mass="27029">MDEGALQDRSVLGRIMRILDAFDVGDQAVGLSELTRRTGLAKATVHRIAQDLVAARLLAASPDGYRLGRGLFELGMRAAAERTVLEVAVPFLQDLFARTRETVHLGVLDGDEVVYISKIGGHRQARSPSRIGGRMPLYCTAIGKVLLANSDPADIARVLAGPLPRRTPRTIVGPGLLRAHLEQVAEQGVAYEYEESTLGIVCVAAPVLSADDQPLAAISVTGPATRFRPDAHAASVRAAASGVASILARRSSTPL</sequence>
<reference evidence="6 7" key="1">
    <citation type="submission" date="2019-10" db="EMBL/GenBank/DDBJ databases">
        <title>Nocardia macrotermitis sp. nov. and Nocardia aurantia sp. nov., isolated from the gut of fungus growing-termite Macrotermes natalensis.</title>
        <authorList>
            <person name="Benndorf R."/>
            <person name="Schwitalla J."/>
            <person name="Martin K."/>
            <person name="De Beer W."/>
            <person name="Kaster A.-K."/>
            <person name="Vollmers J."/>
            <person name="Poulsen M."/>
            <person name="Beemelmanns C."/>
        </authorList>
    </citation>
    <scope>NUCLEOTIDE SEQUENCE [LARGE SCALE GENOMIC DNA]</scope>
    <source>
        <strain evidence="6 7">RB20</strain>
    </source>
</reference>
<accession>A0A7K0DEQ7</accession>
<dbReference type="InterPro" id="IPR014757">
    <property type="entry name" value="Tscrpt_reg_IclR_C"/>
</dbReference>
<feature type="domain" description="HTH iclR-type" evidence="4">
    <location>
        <begin position="9"/>
        <end position="69"/>
    </location>
</feature>
<dbReference type="GO" id="GO:0045892">
    <property type="term" value="P:negative regulation of DNA-templated transcription"/>
    <property type="evidence" value="ECO:0007669"/>
    <property type="project" value="TreeGrafter"/>
</dbReference>
<evidence type="ECO:0000256" key="1">
    <source>
        <dbReference type="ARBA" id="ARBA00023015"/>
    </source>
</evidence>
<dbReference type="SMART" id="SM00346">
    <property type="entry name" value="HTH_ICLR"/>
    <property type="match status" value="1"/>
</dbReference>
<proteinExistence type="predicted"/>
<dbReference type="PANTHER" id="PTHR30136">
    <property type="entry name" value="HELIX-TURN-HELIX TRANSCRIPTIONAL REGULATOR, ICLR FAMILY"/>
    <property type="match status" value="1"/>
</dbReference>
<dbReference type="InterPro" id="IPR050707">
    <property type="entry name" value="HTH_MetabolicPath_Reg"/>
</dbReference>
<dbReference type="Pfam" id="PF09339">
    <property type="entry name" value="HTH_IclR"/>
    <property type="match status" value="1"/>
</dbReference>
<organism evidence="6 7">
    <name type="scientific">Nocardia macrotermitis</name>
    <dbReference type="NCBI Taxonomy" id="2585198"/>
    <lineage>
        <taxon>Bacteria</taxon>
        <taxon>Bacillati</taxon>
        <taxon>Actinomycetota</taxon>
        <taxon>Actinomycetes</taxon>
        <taxon>Mycobacteriales</taxon>
        <taxon>Nocardiaceae</taxon>
        <taxon>Nocardia</taxon>
    </lineage>
</organism>
<name>A0A7K0DEQ7_9NOCA</name>
<dbReference type="RefSeq" id="WP_406603921.1">
    <property type="nucleotide sequence ID" value="NZ_WEGK01000030.1"/>
</dbReference>
<dbReference type="Pfam" id="PF01614">
    <property type="entry name" value="IclR_C"/>
    <property type="match status" value="1"/>
</dbReference>
<dbReference type="InterPro" id="IPR036388">
    <property type="entry name" value="WH-like_DNA-bd_sf"/>
</dbReference>
<dbReference type="Gene3D" id="3.30.450.40">
    <property type="match status" value="1"/>
</dbReference>